<keyword evidence="3" id="KW-0238">DNA-binding</keyword>
<proteinExistence type="inferred from homology"/>
<dbReference type="Gene3D" id="3.90.220.20">
    <property type="entry name" value="DNA methylase specificity domains"/>
    <property type="match status" value="1"/>
</dbReference>
<dbReference type="AlphaFoldDB" id="A0A3E0DXF6"/>
<evidence type="ECO:0000256" key="2">
    <source>
        <dbReference type="ARBA" id="ARBA00022747"/>
    </source>
</evidence>
<dbReference type="PANTHER" id="PTHR30408">
    <property type="entry name" value="TYPE-1 RESTRICTION ENZYME ECOKI SPECIFICITY PROTEIN"/>
    <property type="match status" value="1"/>
</dbReference>
<keyword evidence="2" id="KW-0680">Restriction system</keyword>
<name>A0A3E0DXF6_9BACT</name>
<dbReference type="OrthoDB" id="667970at2"/>
<sequence length="140" mass="15850">MQEIEKKKSEMRGEVPEGWKLLKLKDIAKVTSGTTPLRSNSEYHKNGSIYWVKTTDLNNSKIFETEEKITEKAFKETSLRKYPIGTVLVAMYGGFNQIGRTGILQIEATINQALSALTVDIEKVDPVFLINWLNGKVGDW</sequence>
<evidence type="ECO:0000313" key="5">
    <source>
        <dbReference type="EMBL" id="REG90708.1"/>
    </source>
</evidence>
<dbReference type="GO" id="GO:0009307">
    <property type="term" value="P:DNA restriction-modification system"/>
    <property type="evidence" value="ECO:0007669"/>
    <property type="project" value="UniProtKB-KW"/>
</dbReference>
<reference evidence="5 6" key="1">
    <citation type="submission" date="2018-08" db="EMBL/GenBank/DDBJ databases">
        <title>Genomic Encyclopedia of Archaeal and Bacterial Type Strains, Phase II (KMG-II): from individual species to whole genera.</title>
        <authorList>
            <person name="Goeker M."/>
        </authorList>
    </citation>
    <scope>NUCLEOTIDE SEQUENCE [LARGE SCALE GENOMIC DNA]</scope>
    <source>
        <strain evidence="5 6">DSM 15986</strain>
    </source>
</reference>
<protein>
    <submittedName>
        <fullName evidence="5">Type I restriction modification DNA specificity protein</fullName>
    </submittedName>
</protein>
<dbReference type="InterPro" id="IPR052021">
    <property type="entry name" value="Type-I_RS_S_subunit"/>
</dbReference>
<comment type="similarity">
    <text evidence="1">Belongs to the type-I restriction system S methylase family.</text>
</comment>
<dbReference type="EMBL" id="QUNF01000006">
    <property type="protein sequence ID" value="REG90708.1"/>
    <property type="molecule type" value="Genomic_DNA"/>
</dbReference>
<dbReference type="GO" id="GO:0003677">
    <property type="term" value="F:DNA binding"/>
    <property type="evidence" value="ECO:0007669"/>
    <property type="project" value="UniProtKB-KW"/>
</dbReference>
<dbReference type="RefSeq" id="WP_086541076.1">
    <property type="nucleotide sequence ID" value="NZ_MSSW01000017.1"/>
</dbReference>
<dbReference type="InterPro" id="IPR000055">
    <property type="entry name" value="Restrct_endonuc_typeI_TRD"/>
</dbReference>
<accession>A0A3E0DXF6</accession>
<evidence type="ECO:0000313" key="6">
    <source>
        <dbReference type="Proteomes" id="UP000256405"/>
    </source>
</evidence>
<dbReference type="InterPro" id="IPR044946">
    <property type="entry name" value="Restrct_endonuc_typeI_TRD_sf"/>
</dbReference>
<evidence type="ECO:0000259" key="4">
    <source>
        <dbReference type="Pfam" id="PF01420"/>
    </source>
</evidence>
<dbReference type="Pfam" id="PF01420">
    <property type="entry name" value="Methylase_S"/>
    <property type="match status" value="1"/>
</dbReference>
<gene>
    <name evidence="5" type="ORF">C8N25_106211</name>
</gene>
<evidence type="ECO:0000256" key="3">
    <source>
        <dbReference type="ARBA" id="ARBA00023125"/>
    </source>
</evidence>
<dbReference type="SUPFAM" id="SSF116734">
    <property type="entry name" value="DNA methylase specificity domain"/>
    <property type="match status" value="1"/>
</dbReference>
<feature type="domain" description="Type I restriction modification DNA specificity" evidence="4">
    <location>
        <begin position="16"/>
        <end position="133"/>
    </location>
</feature>
<dbReference type="Proteomes" id="UP000256405">
    <property type="component" value="Unassembled WGS sequence"/>
</dbReference>
<evidence type="ECO:0000256" key="1">
    <source>
        <dbReference type="ARBA" id="ARBA00010923"/>
    </source>
</evidence>
<dbReference type="PANTHER" id="PTHR30408:SF12">
    <property type="entry name" value="TYPE I RESTRICTION ENZYME MJAVIII SPECIFICITY SUBUNIT"/>
    <property type="match status" value="1"/>
</dbReference>
<comment type="caution">
    <text evidence="5">The sequence shown here is derived from an EMBL/GenBank/DDBJ whole genome shotgun (WGS) entry which is preliminary data.</text>
</comment>
<organism evidence="5 6">
    <name type="scientific">Algoriphagus antarcticus</name>
    <dbReference type="NCBI Taxonomy" id="238540"/>
    <lineage>
        <taxon>Bacteria</taxon>
        <taxon>Pseudomonadati</taxon>
        <taxon>Bacteroidota</taxon>
        <taxon>Cytophagia</taxon>
        <taxon>Cytophagales</taxon>
        <taxon>Cyclobacteriaceae</taxon>
        <taxon>Algoriphagus</taxon>
    </lineage>
</organism>
<keyword evidence="6" id="KW-1185">Reference proteome</keyword>